<gene>
    <name evidence="1" type="ORF">SJ435_25000</name>
</gene>
<sequence>RYDRQCEGVSPVLFQKRLKALAQDLRMSKALTPSQLKAELDTQKDALLKACLYALNEIPNRRLSGPYSSTYALAAQISKLLQSCK</sequence>
<protein>
    <submittedName>
        <fullName evidence="1">Uncharacterized protein</fullName>
    </submittedName>
</protein>
<comment type="caution">
    <text evidence="1">The sequence shown here is derived from an EMBL/GenBank/DDBJ whole genome shotgun (WGS) entry which is preliminary data.</text>
</comment>
<organism evidence="1 2">
    <name type="scientific">Serratia marcescens</name>
    <dbReference type="NCBI Taxonomy" id="615"/>
    <lineage>
        <taxon>Bacteria</taxon>
        <taxon>Pseudomonadati</taxon>
        <taxon>Pseudomonadota</taxon>
        <taxon>Gammaproteobacteria</taxon>
        <taxon>Enterobacterales</taxon>
        <taxon>Yersiniaceae</taxon>
        <taxon>Serratia</taxon>
    </lineage>
</organism>
<evidence type="ECO:0000313" key="1">
    <source>
        <dbReference type="EMBL" id="MDX7085644.1"/>
    </source>
</evidence>
<reference evidence="1 2" key="1">
    <citation type="submission" date="2023-11" db="EMBL/GenBank/DDBJ databases">
        <title>Detection of rare carbapenemases in Enterobacterales - comparison of two colorimetric and two CIM-based carbapenemase assays.</title>
        <authorList>
            <person name="Schaffarczyk L."/>
            <person name="Noster J."/>
            <person name="Stelzer Y."/>
            <person name="Sattler J."/>
            <person name="Gatermann S."/>
            <person name="Hamprecht A."/>
        </authorList>
    </citation>
    <scope>NUCLEOTIDE SEQUENCE [LARGE SCALE GENOMIC DNA]</scope>
    <source>
        <strain evidence="1 2">CIM-Carb-136</strain>
    </source>
</reference>
<dbReference type="RefSeq" id="WP_319857948.1">
    <property type="nucleotide sequence ID" value="NZ_JAXABG010000029.1"/>
</dbReference>
<feature type="non-terminal residue" evidence="1">
    <location>
        <position position="1"/>
    </location>
</feature>
<accession>A0ABD5IPD1</accession>
<name>A0ABD5IPD1_SERMA</name>
<dbReference type="Proteomes" id="UP001275057">
    <property type="component" value="Unassembled WGS sequence"/>
</dbReference>
<evidence type="ECO:0000313" key="2">
    <source>
        <dbReference type="Proteomes" id="UP001275057"/>
    </source>
</evidence>
<dbReference type="EMBL" id="JAXABG010000029">
    <property type="protein sequence ID" value="MDX7085644.1"/>
    <property type="molecule type" value="Genomic_DNA"/>
</dbReference>
<dbReference type="AlphaFoldDB" id="A0ABD5IPD1"/>
<proteinExistence type="predicted"/>